<gene>
    <name evidence="1" type="ORF">EJB05_14726</name>
</gene>
<dbReference type="Proteomes" id="UP000324897">
    <property type="component" value="Chromosome 4"/>
</dbReference>
<evidence type="ECO:0000313" key="2">
    <source>
        <dbReference type="Proteomes" id="UP000324897"/>
    </source>
</evidence>
<sequence>MLHYVIPASNKEDQIAAIDVQGKTQRIIPVPLMADGEQGWCHSSPAQLWDPVELHPRGSEIGL</sequence>
<proteinExistence type="predicted"/>
<evidence type="ECO:0000313" key="1">
    <source>
        <dbReference type="EMBL" id="TVU41225.1"/>
    </source>
</evidence>
<dbReference type="AlphaFoldDB" id="A0A5J9W005"/>
<protein>
    <submittedName>
        <fullName evidence="1">Uncharacterized protein</fullName>
    </submittedName>
</protein>
<dbReference type="Gramene" id="TVU41225">
    <property type="protein sequence ID" value="TVU41225"/>
    <property type="gene ID" value="EJB05_14726"/>
</dbReference>
<feature type="non-terminal residue" evidence="1">
    <location>
        <position position="1"/>
    </location>
</feature>
<organism evidence="1 2">
    <name type="scientific">Eragrostis curvula</name>
    <name type="common">weeping love grass</name>
    <dbReference type="NCBI Taxonomy" id="38414"/>
    <lineage>
        <taxon>Eukaryota</taxon>
        <taxon>Viridiplantae</taxon>
        <taxon>Streptophyta</taxon>
        <taxon>Embryophyta</taxon>
        <taxon>Tracheophyta</taxon>
        <taxon>Spermatophyta</taxon>
        <taxon>Magnoliopsida</taxon>
        <taxon>Liliopsida</taxon>
        <taxon>Poales</taxon>
        <taxon>Poaceae</taxon>
        <taxon>PACMAD clade</taxon>
        <taxon>Chloridoideae</taxon>
        <taxon>Eragrostideae</taxon>
        <taxon>Eragrostidinae</taxon>
        <taxon>Eragrostis</taxon>
    </lineage>
</organism>
<dbReference type="EMBL" id="RWGY01000007">
    <property type="protein sequence ID" value="TVU41225.1"/>
    <property type="molecule type" value="Genomic_DNA"/>
</dbReference>
<keyword evidence="2" id="KW-1185">Reference proteome</keyword>
<name>A0A5J9W005_9POAL</name>
<accession>A0A5J9W005</accession>
<reference evidence="1 2" key="1">
    <citation type="journal article" date="2019" name="Sci. Rep.">
        <title>A high-quality genome of Eragrostis curvula grass provides insights into Poaceae evolution and supports new strategies to enhance forage quality.</title>
        <authorList>
            <person name="Carballo J."/>
            <person name="Santos B.A.C.M."/>
            <person name="Zappacosta D."/>
            <person name="Garbus I."/>
            <person name="Selva J.P."/>
            <person name="Gallo C.A."/>
            <person name="Diaz A."/>
            <person name="Albertini E."/>
            <person name="Caccamo M."/>
            <person name="Echenique V."/>
        </authorList>
    </citation>
    <scope>NUCLEOTIDE SEQUENCE [LARGE SCALE GENOMIC DNA]</scope>
    <source>
        <strain evidence="2">cv. Victoria</strain>
        <tissue evidence="1">Leaf</tissue>
    </source>
</reference>
<comment type="caution">
    <text evidence="1">The sequence shown here is derived from an EMBL/GenBank/DDBJ whole genome shotgun (WGS) entry which is preliminary data.</text>
</comment>